<dbReference type="Gene3D" id="3.40.350.10">
    <property type="entry name" value="Creatinase/prolidase N-terminal domain"/>
    <property type="match status" value="1"/>
</dbReference>
<organism evidence="3 4">
    <name type="scientific">Brotonthovivens ammoniilytica</name>
    <dbReference type="NCBI Taxonomy" id="2981725"/>
    <lineage>
        <taxon>Bacteria</taxon>
        <taxon>Bacillati</taxon>
        <taxon>Bacillota</taxon>
        <taxon>Clostridia</taxon>
        <taxon>Lachnospirales</taxon>
        <taxon>Lachnospiraceae</taxon>
        <taxon>Brotonthovivens</taxon>
    </lineage>
</organism>
<dbReference type="CDD" id="cd01066">
    <property type="entry name" value="APP_MetAP"/>
    <property type="match status" value="1"/>
</dbReference>
<feature type="domain" description="Peptidase M24" evidence="1">
    <location>
        <begin position="169"/>
        <end position="381"/>
    </location>
</feature>
<dbReference type="PANTHER" id="PTHR46112:SF2">
    <property type="entry name" value="XAA-PRO AMINOPEPTIDASE P-RELATED"/>
    <property type="match status" value="1"/>
</dbReference>
<evidence type="ECO:0000259" key="2">
    <source>
        <dbReference type="Pfam" id="PF01321"/>
    </source>
</evidence>
<proteinExistence type="predicted"/>
<dbReference type="SUPFAM" id="SSF55920">
    <property type="entry name" value="Creatinase/aminopeptidase"/>
    <property type="match status" value="1"/>
</dbReference>
<dbReference type="Pfam" id="PF01321">
    <property type="entry name" value="Creatinase_N"/>
    <property type="match status" value="1"/>
</dbReference>
<dbReference type="SUPFAM" id="SSF53092">
    <property type="entry name" value="Creatinase/prolidase N-terminal domain"/>
    <property type="match status" value="1"/>
</dbReference>
<dbReference type="Pfam" id="PF00557">
    <property type="entry name" value="Peptidase_M24"/>
    <property type="match status" value="1"/>
</dbReference>
<evidence type="ECO:0000313" key="4">
    <source>
        <dbReference type="Proteomes" id="UP001652442"/>
    </source>
</evidence>
<evidence type="ECO:0000313" key="3">
    <source>
        <dbReference type="EMBL" id="MCU6762367.1"/>
    </source>
</evidence>
<feature type="domain" description="Creatinase N-terminal" evidence="2">
    <location>
        <begin position="31"/>
        <end position="156"/>
    </location>
</feature>
<dbReference type="InterPro" id="IPR050659">
    <property type="entry name" value="Peptidase_M24B"/>
</dbReference>
<comment type="caution">
    <text evidence="3">The sequence shown here is derived from an EMBL/GenBank/DDBJ whole genome shotgun (WGS) entry which is preliminary data.</text>
</comment>
<dbReference type="InterPro" id="IPR029149">
    <property type="entry name" value="Creatin/AminoP/Spt16_N"/>
</dbReference>
<gene>
    <name evidence="3" type="ORF">OCV88_08480</name>
</gene>
<dbReference type="InterPro" id="IPR000587">
    <property type="entry name" value="Creatinase_N"/>
</dbReference>
<dbReference type="InterPro" id="IPR036005">
    <property type="entry name" value="Creatinase/aminopeptidase-like"/>
</dbReference>
<sequence>METEKKRNGLIHDMGYFAGNLFFSKQEIRRRHNLVRQRLKAAGADLLIAQLCFPSASMAVDPYITWLTGTSGYKSTMTAVLPVQGELILIPGAGMQSVSGNDCPYLAGTKDLLQEVLNGVKRIAYCGLGRMPLSFYQYLAEVLPGVELIDFCRELDVMKAVKSQEELEAVKHAVWIQDRLIEYGAEYLKPGLTQSEIWSRIISLLSELGADMSVMPKILMTSGKNKTVGSFPTVHPKTRAHLCFPEYRLQEDDWVHIIYETPGLGGYYSETGRIFYFQEPCMKARKVWKECVELIKFQAGSIRPGKTLHEIREEVNHYLKVRGAKTDENIFQIRGIGNLTTESPQLYDWDQMKLQPGMVLSLQPRYTKGDETSIILDTYVVGAPGEKACRLSKVPQELVVLS</sequence>
<dbReference type="PANTHER" id="PTHR46112">
    <property type="entry name" value="AMINOPEPTIDASE"/>
    <property type="match status" value="1"/>
</dbReference>
<dbReference type="InterPro" id="IPR000994">
    <property type="entry name" value="Pept_M24"/>
</dbReference>
<dbReference type="EMBL" id="JAOQJQ010000003">
    <property type="protein sequence ID" value="MCU6762367.1"/>
    <property type="molecule type" value="Genomic_DNA"/>
</dbReference>
<accession>A0ABT2TJH7</accession>
<dbReference type="RefSeq" id="WP_158425080.1">
    <property type="nucleotide sequence ID" value="NZ_JAOQJQ010000003.1"/>
</dbReference>
<evidence type="ECO:0000259" key="1">
    <source>
        <dbReference type="Pfam" id="PF00557"/>
    </source>
</evidence>
<dbReference type="Proteomes" id="UP001652442">
    <property type="component" value="Unassembled WGS sequence"/>
</dbReference>
<protein>
    <submittedName>
        <fullName evidence="3">M24 family metallopeptidase</fullName>
    </submittedName>
</protein>
<dbReference type="Gene3D" id="3.90.230.10">
    <property type="entry name" value="Creatinase/methionine aminopeptidase superfamily"/>
    <property type="match status" value="1"/>
</dbReference>
<keyword evidence="4" id="KW-1185">Reference proteome</keyword>
<reference evidence="3 4" key="1">
    <citation type="journal article" date="2021" name="ISME Commun">
        <title>Automated analysis of genomic sequences facilitates high-throughput and comprehensive description of bacteria.</title>
        <authorList>
            <person name="Hitch T.C.A."/>
        </authorList>
    </citation>
    <scope>NUCLEOTIDE SEQUENCE [LARGE SCALE GENOMIC DNA]</scope>
    <source>
        <strain evidence="3 4">Sanger_109</strain>
    </source>
</reference>
<name>A0ABT2TJH7_9FIRM</name>